<reference evidence="2" key="1">
    <citation type="submission" date="2022-03" db="EMBL/GenBank/DDBJ databases">
        <title>A functionally conserved STORR gene fusion in Papaver species that diverged 16.8 million years ago.</title>
        <authorList>
            <person name="Catania T."/>
        </authorList>
    </citation>
    <scope>NUCLEOTIDE SEQUENCE</scope>
    <source>
        <strain evidence="2">S-191538</strain>
    </source>
</reference>
<dbReference type="Pfam" id="PF22486">
    <property type="entry name" value="MATH_2"/>
    <property type="match status" value="1"/>
</dbReference>
<dbReference type="PROSITE" id="PS50144">
    <property type="entry name" value="MATH"/>
    <property type="match status" value="1"/>
</dbReference>
<feature type="domain" description="MATH" evidence="1">
    <location>
        <begin position="18"/>
        <end position="138"/>
    </location>
</feature>
<dbReference type="InterPro" id="IPR002083">
    <property type="entry name" value="MATH/TRAF_dom"/>
</dbReference>
<dbReference type="SUPFAM" id="SSF49599">
    <property type="entry name" value="TRAF domain-like"/>
    <property type="match status" value="1"/>
</dbReference>
<dbReference type="PANTHER" id="PTHR46162">
    <property type="entry name" value="TRAF-LIKE FAMILY PROTEIN"/>
    <property type="match status" value="1"/>
</dbReference>
<accession>A0AA41VF69</accession>
<feature type="non-terminal residue" evidence="2">
    <location>
        <position position="229"/>
    </location>
</feature>
<organism evidence="2 3">
    <name type="scientific">Papaver nudicaule</name>
    <name type="common">Iceland poppy</name>
    <dbReference type="NCBI Taxonomy" id="74823"/>
    <lineage>
        <taxon>Eukaryota</taxon>
        <taxon>Viridiplantae</taxon>
        <taxon>Streptophyta</taxon>
        <taxon>Embryophyta</taxon>
        <taxon>Tracheophyta</taxon>
        <taxon>Spermatophyta</taxon>
        <taxon>Magnoliopsida</taxon>
        <taxon>Ranunculales</taxon>
        <taxon>Papaveraceae</taxon>
        <taxon>Papaveroideae</taxon>
        <taxon>Papaver</taxon>
    </lineage>
</organism>
<dbReference type="EMBL" id="JAJJMA010209424">
    <property type="protein sequence ID" value="MCL7040172.1"/>
    <property type="molecule type" value="Genomic_DNA"/>
</dbReference>
<dbReference type="Proteomes" id="UP001177140">
    <property type="component" value="Unassembled WGS sequence"/>
</dbReference>
<dbReference type="InterPro" id="IPR008974">
    <property type="entry name" value="TRAF-like"/>
</dbReference>
<protein>
    <recommendedName>
        <fullName evidence="1">MATH domain-containing protein</fullName>
    </recommendedName>
</protein>
<gene>
    <name evidence="2" type="ORF">MKW94_022582</name>
</gene>
<keyword evidence="3" id="KW-1185">Reference proteome</keyword>
<dbReference type="AlphaFoldDB" id="A0AA41VF69"/>
<comment type="caution">
    <text evidence="2">The sequence shown here is derived from an EMBL/GenBank/DDBJ whole genome shotgun (WGS) entry which is preliminary data.</text>
</comment>
<name>A0AA41VF69_PAPNU</name>
<sequence>MEVPNDQHAVNHNNVPSSCIIEWTIENVSTLNEENHFSPIVTIGPHKWQLLAFRRGSNVDDYLSVYVVAVECTNSRYAKFSLSIVGQTDKTFKKEGSMLQFTEDENDWGFDDFIKFKELIDPSNGYIIDDVCTIEAELYLNSTQDSVEELVPMELIESVEERDPGTNCTLQASTSVCPDNNSAFTCAFCQTFKVSEVSGSMLHITNGKEVEEGEASGPNVIHVHQKCIE</sequence>
<dbReference type="SMART" id="SM00061">
    <property type="entry name" value="MATH"/>
    <property type="match status" value="1"/>
</dbReference>
<dbReference type="CDD" id="cd00121">
    <property type="entry name" value="MATH"/>
    <property type="match status" value="1"/>
</dbReference>
<evidence type="ECO:0000313" key="3">
    <source>
        <dbReference type="Proteomes" id="UP001177140"/>
    </source>
</evidence>
<evidence type="ECO:0000259" key="1">
    <source>
        <dbReference type="PROSITE" id="PS50144"/>
    </source>
</evidence>
<evidence type="ECO:0000313" key="2">
    <source>
        <dbReference type="EMBL" id="MCL7040172.1"/>
    </source>
</evidence>
<proteinExistence type="predicted"/>
<dbReference type="Gene3D" id="2.60.210.10">
    <property type="entry name" value="Apoptosis, Tumor Necrosis Factor Receptor Associated Protein 2, Chain A"/>
    <property type="match status" value="1"/>
</dbReference>
<dbReference type="PANTHER" id="PTHR46162:SF2">
    <property type="entry name" value="ANKYRIN REPEAT-CONTAINING PROTEIN-RELATED"/>
    <property type="match status" value="1"/>
</dbReference>